<dbReference type="EMBL" id="CAJGYO010000011">
    <property type="protein sequence ID" value="CAD6259289.1"/>
    <property type="molecule type" value="Genomic_DNA"/>
</dbReference>
<evidence type="ECO:0000313" key="1">
    <source>
        <dbReference type="EMBL" id="CAD6259289.1"/>
    </source>
</evidence>
<organism evidence="1 2">
    <name type="scientific">Miscanthus lutarioriparius</name>
    <dbReference type="NCBI Taxonomy" id="422564"/>
    <lineage>
        <taxon>Eukaryota</taxon>
        <taxon>Viridiplantae</taxon>
        <taxon>Streptophyta</taxon>
        <taxon>Embryophyta</taxon>
        <taxon>Tracheophyta</taxon>
        <taxon>Spermatophyta</taxon>
        <taxon>Magnoliopsida</taxon>
        <taxon>Liliopsida</taxon>
        <taxon>Poales</taxon>
        <taxon>Poaceae</taxon>
        <taxon>PACMAD clade</taxon>
        <taxon>Panicoideae</taxon>
        <taxon>Andropogonodae</taxon>
        <taxon>Andropogoneae</taxon>
        <taxon>Saccharinae</taxon>
        <taxon>Miscanthus</taxon>
    </lineage>
</organism>
<gene>
    <name evidence="1" type="ORF">NCGR_LOCUS42730</name>
</gene>
<keyword evidence="2" id="KW-1185">Reference proteome</keyword>
<protein>
    <submittedName>
        <fullName evidence="1">Uncharacterized protein</fullName>
    </submittedName>
</protein>
<proteinExistence type="predicted"/>
<comment type="caution">
    <text evidence="1">The sequence shown here is derived from an EMBL/GenBank/DDBJ whole genome shotgun (WGS) entry which is preliminary data.</text>
</comment>
<dbReference type="Proteomes" id="UP000604825">
    <property type="component" value="Unassembled WGS sequence"/>
</dbReference>
<accession>A0A811QNK1</accession>
<sequence length="250" mass="27154">MDLWWQVLQCSYYEGKWELLVYVNIRVSIACVAYKEEIDWTKLSYMLADEKAYEFVMLFGLRLPRRKGTVVVHLPGERAVYAAVAAAGVHRCTVAEGRRRGRAAETVATARKPAKPVADAGVRGCTGAEGRRRARATATVGEPAAPVADVAGAVPQGRAAQGLVRRCAEPRAADQRRAQARGRRVRCCRGAAWRPEQRRGFWVESPQRGTAARAVLQGRGVDTGAGGVRVLGGVAAWNDGGFLSLFCLFA</sequence>
<name>A0A811QNK1_9POAL</name>
<evidence type="ECO:0000313" key="2">
    <source>
        <dbReference type="Proteomes" id="UP000604825"/>
    </source>
</evidence>
<reference evidence="1" key="1">
    <citation type="submission" date="2020-10" db="EMBL/GenBank/DDBJ databases">
        <authorList>
            <person name="Han B."/>
            <person name="Lu T."/>
            <person name="Zhao Q."/>
            <person name="Huang X."/>
            <person name="Zhao Y."/>
        </authorList>
    </citation>
    <scope>NUCLEOTIDE SEQUENCE</scope>
</reference>
<dbReference type="AlphaFoldDB" id="A0A811QNK1"/>